<feature type="domain" description="Carrier" evidence="4">
    <location>
        <begin position="1016"/>
        <end position="1090"/>
    </location>
</feature>
<dbReference type="InterPro" id="IPR045851">
    <property type="entry name" value="AMP-bd_C_sf"/>
</dbReference>
<dbReference type="Gene3D" id="3.40.50.980">
    <property type="match status" value="6"/>
</dbReference>
<feature type="domain" description="Carrier" evidence="4">
    <location>
        <begin position="3142"/>
        <end position="3216"/>
    </location>
</feature>
<dbReference type="Gene3D" id="3.30.559.30">
    <property type="entry name" value="Nonribosomal peptide synthetase, condensation domain"/>
    <property type="match status" value="4"/>
</dbReference>
<dbReference type="CDD" id="cd19531">
    <property type="entry name" value="LCL_NRPS-like"/>
    <property type="match status" value="3"/>
</dbReference>
<evidence type="ECO:0000256" key="3">
    <source>
        <dbReference type="ARBA" id="ARBA00022553"/>
    </source>
</evidence>
<dbReference type="Gene3D" id="3.30.559.10">
    <property type="entry name" value="Chloramphenicol acetyltransferase-like domain"/>
    <property type="match status" value="4"/>
</dbReference>
<evidence type="ECO:0000256" key="1">
    <source>
        <dbReference type="ARBA" id="ARBA00001957"/>
    </source>
</evidence>
<dbReference type="InterPro" id="IPR020845">
    <property type="entry name" value="AMP-binding_CS"/>
</dbReference>
<dbReference type="PROSITE" id="PS00455">
    <property type="entry name" value="AMP_BINDING"/>
    <property type="match status" value="3"/>
</dbReference>
<dbReference type="NCBIfam" id="TIGR01733">
    <property type="entry name" value="AA-adenyl-dom"/>
    <property type="match status" value="3"/>
</dbReference>
<keyword evidence="3" id="KW-0597">Phosphoprotein</keyword>
<dbReference type="InterPro" id="IPR025110">
    <property type="entry name" value="AMP-bd_C"/>
</dbReference>
<reference evidence="5 6" key="1">
    <citation type="submission" date="2023-02" db="EMBL/GenBank/DDBJ databases">
        <title>Dictyobacter halimunensis sp. nov., a new member of the class Ktedonobacteria from forest soil in a geothermal area.</title>
        <authorList>
            <person name="Rachmania M.K."/>
            <person name="Ningsih F."/>
            <person name="Sakai Y."/>
            <person name="Yabe S."/>
            <person name="Yokota A."/>
            <person name="Sjamsuridzal W."/>
        </authorList>
    </citation>
    <scope>NUCLEOTIDE SEQUENCE [LARGE SCALE GENOMIC DNA]</scope>
    <source>
        <strain evidence="5 6">S3.2.2.5</strain>
    </source>
</reference>
<dbReference type="Gene3D" id="3.30.300.30">
    <property type="match status" value="3"/>
</dbReference>
<comment type="cofactor">
    <cofactor evidence="1">
        <name>pantetheine 4'-phosphate</name>
        <dbReference type="ChEBI" id="CHEBI:47942"/>
    </cofactor>
</comment>
<dbReference type="PROSITE" id="PS50075">
    <property type="entry name" value="CARRIER"/>
    <property type="match status" value="3"/>
</dbReference>
<dbReference type="InterPro" id="IPR020806">
    <property type="entry name" value="PKS_PP-bd"/>
</dbReference>
<dbReference type="CDD" id="cd17643">
    <property type="entry name" value="A_NRPS_Cytc1-like"/>
    <property type="match status" value="1"/>
</dbReference>
<dbReference type="CDD" id="cd12116">
    <property type="entry name" value="A_NRPS_Ta1_like"/>
    <property type="match status" value="1"/>
</dbReference>
<dbReference type="SMART" id="SM00823">
    <property type="entry name" value="PKS_PP"/>
    <property type="match status" value="2"/>
</dbReference>
<evidence type="ECO:0000313" key="5">
    <source>
        <dbReference type="EMBL" id="GLV53936.1"/>
    </source>
</evidence>
<keyword evidence="2" id="KW-0596">Phosphopantetheine</keyword>
<sequence length="3726" mass="417839">MPGLAQRIATLSPEKRKLFLKNIAEKREHSASYPVLMRRKDGAPAPLSFAQQRLWFLDQLEPGSSVYNIPLALRLRGAFNVSALEQTLREIVRRHESLRTRFVSRAGEAYQQIDPVESFCLVIVSDVGQDQVPNLIEQEAQRPFDLEQGPLFRASLLVLSEREAILLLTLHHSIADGWSMGVLSHELGQLYPTFMAGQPSPLPELPLQYADYASWQRQWLQGEVLNVQLEYWKKQLGGSEPLALPTDHPRPAVQTYRGASRRLTLSNALSQRLKQLSQREGTTLFMTLLAAWQVLLSRYSGQEDISVGTPIANRTQEQVEGLIGFFVNMLVLRSDLSGNPDFREVLHRVKEVALQAYAHQDIPFEKLVDTLQPERDRSRSPLFQVLFVLQNLPAKQQQWTDIQIDVLEAPHRTAKFDVSMAASETPQGLVFDLEYNSDLFEAETIERLTGHWQRLLSALVSQPETPIQEISFLSAQERQQLLVDWNEPRQTFPVSETLVQSFERQVKAHPTAIAVVDEQQALSYAQLNARANQLAHALRRQGVGPNQLVGLCVDRSVHTLVGLLGILKAGGAYLPLDPSYPADRLRFMLEDARVARIVSEQTQSQLFADQPELQLFLLDEPEASISLEPMHNPEPVNALQDLAYVIYTSGSTGQPKGVCISHANVQRLFAATQHWFRFDERDVWTLFHSYAFDFSVWEIWGALLHGGKLVVVSYETSRTPEAFYQLLQREQVTVLNQTPSAFEQLQQVEASVDPEQVAALNLRYVIFGGEALELERLRPWLQRHGDERPQLINMYGITETTVHVTYRRIRWEDVEQGRGSLIGQPMADLQVYVLGERLQPVPVGVAGQLYVGGAGLASGYLHREALTAQRFIQSPFGGPGERLYQTGDLVRYRGAGELEYLGRIDQQVKIRGFRIELGEIESQLRKLPGIRGCTVQVAEDGRGGKRLVGYLVQEEGSNWETGALRRQLQAHLPEYMVPALFITLSELPLTANGKLDRRALPAPENSLAQLELEYVAPRTSLEARLAAIWGEVLQRDKVGVHANFFTLGGDSIRSIQIVAKAKERELYFSLQQLFQYQTIAELAEQIQIQQPQQPVQVTALPFSLIAEKDHLALPDDVEDAYPLALMQAGMLYHSQLHAANGMYHDITSYHLEAAFNPAYLQQALQMLAAHHPILRTSFDINNYSEFLQFVHKEVCIPLFIHDISALSEEEQRATLLRWLEEDRQQVLNLAEAPLLRVTIHLRGQHSFQFSLTCHHAILDGWSVASLVTELFTIYLKLVQGEPDVAVLPLTHSYHEFVAMERRQLASPDEGAYWQEKLAGYSLTPLPTWPSTEPEEEDVPQFTFTLNPDTARALRKLAQQLTVPYKSVLLTAHLAVLSTLSGQSDILTGLVSNGRPETMDSERILGLFLNTLPLRCDLSGGSWRELIQAVFKQEQELLAHRWYPLAEIQRRQGGGVLFDAIFNYTHFHVYKDLLSSTAASDMKVLGQHGFERNNFALSTNVMVDPISDQIRLSLQSNGEAFSTKQLQRIAEYYARTLSTIACDVAAPSQARDVLSDQEHRLLLQTWNATEQPYTWDTSIHQLFEEQVERTPQAPALHFDTTHLSYQELNHQANVLAHHLVQLGIGPGMLVGHCMERSAGMLVALLGILKTGAAYVPIDPDYPQDRVAYMLEDSQVPVIITQPWLVASLPPHHAQVVCLEDLDFEAGAPNPKVPFDPQQPAYVIYTSGSTGKPKGTILPHQSVVNFFASIANRPGMTAEDRVLAVTSLSFDIAVLELLLPLTVGAQVFVVSRAVTTNGADLLHWLEQVRPTLMQATPATWRMLLTSGWTGEQQHVQRASLKMLCGGEVLPQEIVRPLLERGASLWNMYGPTETTIWSTLDQVVDEREVLIGRPIANTRIYVLDEHLMPTPAGVVGELYIAGDGLAWGYRQRPELTAERFLPEPFGVHPGARMYRTGDLARWNTAGKLECLGRTDRQVKLRGHRIELGEIETVLAQHPAVQSCAVIVYEVSAGNQQLVAYVVPEVGMAPTMVELRHYLRDALPEYMVPGTCVLLESLPLTPNGKVDRKNLPAPVEASESQLRQLAAPRNSFEELILALWREILGYQQVGIEDNFFEIGGHSLLVNQLIARLRATFNVQISMRAIFHAVTVADQAALIQELLQTEQDLLPSPLLPVSRDEALPLSFAQQRLWLLDQLTEGSSAYTMPLILRLQGELDESALERGLQRIVARHEVLRTIFQSREGQPAQVILPVSPVHVRHQDLRGCGGVERERELADRIQHELRQPFSLSQGPLLRVNLFWLTEHDYVLLITVHHIVWDGWSTEIFVHELTTLYKAEHEKLDAQLQPLPIQYADYSSWQCNWLQGARLGAQLAYWKSQLVGAETLQLPTDHPRPAVQTQHGATILRHLPISLAAQLKQLGRQEGVTLFMLLLASFQTLLSRYSGQHDISVGTPIANRDQVELEGLIGFFVNTLVLRSDLSGDPTFRQLLRRVRETTLNAHMYKEVPFEKVVEAVQPERDPSRSPLFQVLFSLQSGLQTNRVNEEVAGLAISPFEVTGQTSRFDLSLVLGDSEQGLNCAIEYNTDLFEQATVERMFAHWQNLLVSLVGDPSQRLSQLALLSEDERDQLLHGWNDTRSSYTPRCWQHMFERQVERAPQQQALVFGEQSLSYRQLDQRANQLAHYLLRQGIKRGDRIGVCVERSFEMVISILAVLKAGAAYVTLDPAYPVQRLKYMVENARIQLILSNQALARQLSFDQAQLLLLDQLAPSLIQEQDSAPQVAVDASDLAYIIFTSGSTGKPKGVLVPHYGLANLVDAQMAAFALTPEDRILQFASISFDASVWDIVGALCTGATLCLAQADELLSTHTLVDLICRQRISMVTLAPSMLAQLNPEDVPDLARIVVVGEACSEELMRRWTDPERRRFYNAYGPTESTICATIMECTPQLKRRPPIGTPIQRFQIYLLDAGLQPVPVGVPGELHIAGVGLAWGYLEMPELTASKFIPDPFTSEPGGRLYRTGDLACYLPDGNIEFLGRIDHQVKLRGLRIELGEIEDVLNQHDAVQESLLMVREDRPGDQRLVAYLVGPGLQATLIPELRALVRGHLPEYMLPSAFVMLDAFPLTPNGKIDRKALPAPEAVKTEAGESLVAPRTELEAQLLEHWCAVLGRERISIHDNFFELGGHSLLATQLLTRLRKAGMELSLRSLFTATSIADQAALIDGFMRRNEQPAQLPTLTVVSRDQQLPLSFAQQRLWFLDQLHPGDSAQNIPLFLQLEGPLNQEALAWSVQEIIRRHESLRTTFPTIDGEAIQRIAPPATNFTLPVLDLSVMEEGQQEQAVNELLRQEAARPFNLAQDSLLRTLLVKLQPHKHLFLVTMHHIITDGWSIGIFSSEVQALYQARSHQQSSPLPELTIQYADFAAWQRQWLQGDGCAEHLAYWQQRLTGAQAFEYPLDHPRPDVSSHRGANYVFTLSEDMTRALKTFSQQEAATIFMTLLTAFKCVLARKTGVEDIVVGTDIANRTRQETEALIGFFINLLALRTDLSGEPSFRQALARVRENVLGAYTYQDLPYDVLVDRLHLKRSYGRTPLINLLFVLQNTPDGSMGTHSGQDDSLRISQLPNDVTSSKFDFAVFMAETAEGGMTGSITYSTDLFEAASMQRLVAAFVQFLQAALAQPDLKIADIVISADITRDARSVPGKGSVLGNSEQSRQERRAASLRKLGSIKGKRTQLTDL</sequence>
<dbReference type="InterPro" id="IPR006162">
    <property type="entry name" value="Ppantetheine_attach_site"/>
</dbReference>
<evidence type="ECO:0000313" key="6">
    <source>
        <dbReference type="Proteomes" id="UP001344906"/>
    </source>
</evidence>
<dbReference type="RefSeq" id="WP_338247659.1">
    <property type="nucleotide sequence ID" value="NZ_BSRI01000001.1"/>
</dbReference>
<dbReference type="SUPFAM" id="SSF47336">
    <property type="entry name" value="ACP-like"/>
    <property type="match status" value="3"/>
</dbReference>
<name>A0ABQ6FN20_9CHLR</name>
<evidence type="ECO:0000256" key="2">
    <source>
        <dbReference type="ARBA" id="ARBA00022450"/>
    </source>
</evidence>
<dbReference type="PANTHER" id="PTHR45527:SF1">
    <property type="entry name" value="FATTY ACID SYNTHASE"/>
    <property type="match status" value="1"/>
</dbReference>
<dbReference type="SUPFAM" id="SSF52777">
    <property type="entry name" value="CoA-dependent acyltransferases"/>
    <property type="match status" value="8"/>
</dbReference>
<dbReference type="InterPro" id="IPR001242">
    <property type="entry name" value="Condensation_dom"/>
</dbReference>
<dbReference type="Gene3D" id="1.10.1200.10">
    <property type="entry name" value="ACP-like"/>
    <property type="match status" value="3"/>
</dbReference>
<gene>
    <name evidence="5" type="ORF">KDH_07870</name>
</gene>
<accession>A0ABQ6FN20</accession>
<organism evidence="5 6">
    <name type="scientific">Dictyobacter halimunensis</name>
    <dbReference type="NCBI Taxonomy" id="3026934"/>
    <lineage>
        <taxon>Bacteria</taxon>
        <taxon>Bacillati</taxon>
        <taxon>Chloroflexota</taxon>
        <taxon>Ktedonobacteria</taxon>
        <taxon>Ktedonobacterales</taxon>
        <taxon>Dictyobacteraceae</taxon>
        <taxon>Dictyobacter</taxon>
    </lineage>
</organism>
<dbReference type="InterPro" id="IPR023213">
    <property type="entry name" value="CAT-like_dom_sf"/>
</dbReference>
<dbReference type="InterPro" id="IPR010071">
    <property type="entry name" value="AA_adenyl_dom"/>
</dbReference>
<dbReference type="NCBIfam" id="NF003417">
    <property type="entry name" value="PRK04813.1"/>
    <property type="match status" value="3"/>
</dbReference>
<dbReference type="Pfam" id="PF13193">
    <property type="entry name" value="AMP-binding_C"/>
    <property type="match status" value="3"/>
</dbReference>
<evidence type="ECO:0000259" key="4">
    <source>
        <dbReference type="PROSITE" id="PS50075"/>
    </source>
</evidence>
<protein>
    <recommendedName>
        <fullName evidence="4">Carrier domain-containing protein</fullName>
    </recommendedName>
</protein>
<dbReference type="Pfam" id="PF00668">
    <property type="entry name" value="Condensation"/>
    <property type="match status" value="4"/>
</dbReference>
<dbReference type="Pfam" id="PF00550">
    <property type="entry name" value="PP-binding"/>
    <property type="match status" value="3"/>
</dbReference>
<dbReference type="PANTHER" id="PTHR45527">
    <property type="entry name" value="NONRIBOSOMAL PEPTIDE SYNTHETASE"/>
    <property type="match status" value="1"/>
</dbReference>
<dbReference type="Gene3D" id="2.30.38.10">
    <property type="entry name" value="Luciferase, Domain 3"/>
    <property type="match status" value="3"/>
</dbReference>
<dbReference type="SUPFAM" id="SSF56801">
    <property type="entry name" value="Acetyl-CoA synthetase-like"/>
    <property type="match status" value="3"/>
</dbReference>
<proteinExistence type="predicted"/>
<dbReference type="EMBL" id="BSRI01000001">
    <property type="protein sequence ID" value="GLV53936.1"/>
    <property type="molecule type" value="Genomic_DNA"/>
</dbReference>
<dbReference type="PROSITE" id="PS00012">
    <property type="entry name" value="PHOSPHOPANTETHEINE"/>
    <property type="match status" value="3"/>
</dbReference>
<feature type="domain" description="Carrier" evidence="4">
    <location>
        <begin position="2083"/>
        <end position="2158"/>
    </location>
</feature>
<dbReference type="InterPro" id="IPR036736">
    <property type="entry name" value="ACP-like_sf"/>
</dbReference>
<dbReference type="InterPro" id="IPR000873">
    <property type="entry name" value="AMP-dep_synth/lig_dom"/>
</dbReference>
<keyword evidence="6" id="KW-1185">Reference proteome</keyword>
<dbReference type="CDD" id="cd05930">
    <property type="entry name" value="A_NRPS"/>
    <property type="match status" value="1"/>
</dbReference>
<dbReference type="InterPro" id="IPR009081">
    <property type="entry name" value="PP-bd_ACP"/>
</dbReference>
<dbReference type="Pfam" id="PF00501">
    <property type="entry name" value="AMP-binding"/>
    <property type="match status" value="3"/>
</dbReference>
<comment type="caution">
    <text evidence="5">The sequence shown here is derived from an EMBL/GenBank/DDBJ whole genome shotgun (WGS) entry which is preliminary data.</text>
</comment>
<dbReference type="Proteomes" id="UP001344906">
    <property type="component" value="Unassembled WGS sequence"/>
</dbReference>